<dbReference type="Gene3D" id="1.10.10.10">
    <property type="entry name" value="Winged helix-like DNA-binding domain superfamily/Winged helix DNA-binding domain"/>
    <property type="match status" value="1"/>
</dbReference>
<reference evidence="3 4" key="1">
    <citation type="journal article" date="2014" name="Int. J. Syst. Evol. Microbiol.">
        <title>Methanobacterium paludis sp. nov. and a novel strain of Methanobacterium lacus isolated from northern peatlands.</title>
        <authorList>
            <person name="Cadillo-Quiroz H."/>
            <person name="Brauer S.L."/>
            <person name="Goodson N."/>
            <person name="Yavitt J.B."/>
            <person name="Zinder S.H."/>
        </authorList>
    </citation>
    <scope>NUCLEOTIDE SEQUENCE [LARGE SCALE GENOMIC DNA]</scope>
    <source>
        <strain evidence="4">DSM 25820 / JCM 18151 / SWAN1</strain>
    </source>
</reference>
<dbReference type="InterPro" id="IPR011991">
    <property type="entry name" value="ArsR-like_HTH"/>
</dbReference>
<dbReference type="Pfam" id="PF08350">
    <property type="entry name" value="FilR1_middle"/>
    <property type="match status" value="1"/>
</dbReference>
<dbReference type="InterPro" id="IPR016490">
    <property type="entry name" value="Tscrpt_reg_HTH_AF0396-typ3"/>
</dbReference>
<name>F6D1J1_METPW</name>
<dbReference type="EMBL" id="CP002772">
    <property type="protein sequence ID" value="AEG17219.1"/>
    <property type="molecule type" value="Genomic_DNA"/>
</dbReference>
<feature type="domain" description="HVO-A0261-like N-terminal" evidence="2">
    <location>
        <begin position="16"/>
        <end position="96"/>
    </location>
</feature>
<proteinExistence type="predicted"/>
<dbReference type="InterPro" id="IPR013561">
    <property type="entry name" value="FilR1_middle_dom"/>
</dbReference>
<evidence type="ECO:0000259" key="1">
    <source>
        <dbReference type="Pfam" id="PF08350"/>
    </source>
</evidence>
<sequence length="280" mass="31726">MVDIEDIFEIYENTKDDMKFFTASEVRAKILISLTEGPKNLADLRSDIHRSPSTILHGMNQLREKELVFRESGQYSLSQTGEILTNKIIDTTRAVNSVNTCKCLFLNHEIKSIPQSLIKDIGCLSNAYTVKSTSIDILKPHTTLSNLLSKTKNVKHLSSVFYPQIAELFLKVIENNVKLDLILTEEVLNKFIGMVGVEKLKKPILAGDLKLWIVNDGMKIFFTMGDNFISMGLFSTEGSYDVNVFLISENENCDGEEAISWGNRLFNHYLRSAKEFKLES</sequence>
<dbReference type="GeneID" id="10667651"/>
<accession>F6D1J1</accession>
<dbReference type="RefSeq" id="WP_013824721.1">
    <property type="nucleotide sequence ID" value="NC_015574.1"/>
</dbReference>
<dbReference type="SUPFAM" id="SSF46785">
    <property type="entry name" value="Winged helix' DNA-binding domain"/>
    <property type="match status" value="1"/>
</dbReference>
<dbReference type="eggNOG" id="arCOG04362">
    <property type="taxonomic scope" value="Archaea"/>
</dbReference>
<dbReference type="PIRSF" id="PIRSF006692">
    <property type="entry name" value="TF_HTH_AF0396_prd"/>
    <property type="match status" value="1"/>
</dbReference>
<dbReference type="HOGENOM" id="CLU_062767_0_0_2"/>
<protein>
    <submittedName>
        <fullName evidence="3">Uncharacterized protein</fullName>
    </submittedName>
</protein>
<dbReference type="AlphaFoldDB" id="F6D1J1"/>
<dbReference type="InterPro" id="IPR057527">
    <property type="entry name" value="HVO_A0261-like_N"/>
</dbReference>
<feature type="domain" description="Methanogenesis regulatory protein FilR1 middle" evidence="1">
    <location>
        <begin position="138"/>
        <end position="271"/>
    </location>
</feature>
<organism evidence="3 4">
    <name type="scientific">Methanobacterium paludis (strain DSM 25820 / JCM 18151 / SWAN1)</name>
    <dbReference type="NCBI Taxonomy" id="868131"/>
    <lineage>
        <taxon>Archaea</taxon>
        <taxon>Methanobacteriati</taxon>
        <taxon>Methanobacteriota</taxon>
        <taxon>Methanomada group</taxon>
        <taxon>Methanobacteria</taxon>
        <taxon>Methanobacteriales</taxon>
        <taxon>Methanobacteriaceae</taxon>
        <taxon>Methanobacterium</taxon>
    </lineage>
</organism>
<gene>
    <name evidence="3" type="ordered locus">MSWAN_0173</name>
</gene>
<evidence type="ECO:0000313" key="3">
    <source>
        <dbReference type="EMBL" id="AEG17219.1"/>
    </source>
</evidence>
<dbReference type="KEGG" id="mew:MSWAN_0173"/>
<dbReference type="InterPro" id="IPR036390">
    <property type="entry name" value="WH_DNA-bd_sf"/>
</dbReference>
<keyword evidence="4" id="KW-1185">Reference proteome</keyword>
<dbReference type="InterPro" id="IPR036388">
    <property type="entry name" value="WH-like_DNA-bd_sf"/>
</dbReference>
<dbReference type="CDD" id="cd00090">
    <property type="entry name" value="HTH_ARSR"/>
    <property type="match status" value="1"/>
</dbReference>
<evidence type="ECO:0000313" key="4">
    <source>
        <dbReference type="Proteomes" id="UP000009231"/>
    </source>
</evidence>
<evidence type="ECO:0000259" key="2">
    <source>
        <dbReference type="Pfam" id="PF25213"/>
    </source>
</evidence>
<dbReference type="Proteomes" id="UP000009231">
    <property type="component" value="Chromosome"/>
</dbReference>
<dbReference type="STRING" id="868131.MSWAN_0173"/>
<dbReference type="Pfam" id="PF25213">
    <property type="entry name" value="HVO_A0261_N"/>
    <property type="match status" value="1"/>
</dbReference>